<sequence>MSQLFEIALERQPGGWVWAALLHTEGSTLVVGQSARAFPTEAAARHDAARALPVHYIKSLVHP</sequence>
<dbReference type="Proteomes" id="UP000054903">
    <property type="component" value="Unassembled WGS sequence"/>
</dbReference>
<organism evidence="1 2">
    <name type="scientific">Caballeronia fortuita</name>
    <dbReference type="NCBI Taxonomy" id="1777138"/>
    <lineage>
        <taxon>Bacteria</taxon>
        <taxon>Pseudomonadati</taxon>
        <taxon>Pseudomonadota</taxon>
        <taxon>Betaproteobacteria</taxon>
        <taxon>Burkholderiales</taxon>
        <taxon>Burkholderiaceae</taxon>
        <taxon>Caballeronia</taxon>
    </lineage>
</organism>
<evidence type="ECO:0008006" key="3">
    <source>
        <dbReference type="Google" id="ProtNLM"/>
    </source>
</evidence>
<dbReference type="AlphaFoldDB" id="A0A158CR24"/>
<keyword evidence="2" id="KW-1185">Reference proteome</keyword>
<gene>
    <name evidence="1" type="ORF">AWB77_04440</name>
</gene>
<proteinExistence type="predicted"/>
<name>A0A158CR24_9BURK</name>
<protein>
    <recommendedName>
        <fullName evidence="3">DUF1508 domain-containing protein</fullName>
    </recommendedName>
</protein>
<reference evidence="1" key="1">
    <citation type="submission" date="2016-01" db="EMBL/GenBank/DDBJ databases">
        <authorList>
            <person name="Peeters C."/>
        </authorList>
    </citation>
    <scope>NUCLEOTIDE SEQUENCE</scope>
    <source>
        <strain evidence="1">LMG 29320</strain>
    </source>
</reference>
<evidence type="ECO:0000313" key="2">
    <source>
        <dbReference type="Proteomes" id="UP000054903"/>
    </source>
</evidence>
<evidence type="ECO:0000313" key="1">
    <source>
        <dbReference type="EMBL" id="SAK84749.1"/>
    </source>
</evidence>
<accession>A0A158CR24</accession>
<dbReference type="EMBL" id="FCNX02000011">
    <property type="protein sequence ID" value="SAK84749.1"/>
    <property type="molecule type" value="Genomic_DNA"/>
</dbReference>
<comment type="caution">
    <text evidence="1">The sequence shown here is derived from an EMBL/GenBank/DDBJ whole genome shotgun (WGS) entry which is preliminary data.</text>
</comment>